<accession>A0ABS5IVM6</accession>
<protein>
    <submittedName>
        <fullName evidence="3">Uncharacterized protein</fullName>
    </submittedName>
</protein>
<feature type="transmembrane region" description="Helical" evidence="2">
    <location>
        <begin position="114"/>
        <end position="132"/>
    </location>
</feature>
<evidence type="ECO:0000313" key="3">
    <source>
        <dbReference type="EMBL" id="MBS0026955.1"/>
    </source>
</evidence>
<evidence type="ECO:0000256" key="1">
    <source>
        <dbReference type="SAM" id="MobiDB-lite"/>
    </source>
</evidence>
<sequence>MLAYSSLSLDNLEIKEEAEKALRKECIDVPAYKAIEAAHPVNFYTPNPVIKIGLFILTAVIVCFSLGLLTLISFDMLRSEKGFASLCVFVGLACYGVLEIFIREKKLFRAGVDDALLWSAAGLLVCSVTYLYDGYSSPISWCFFTFAITLLATLRFADMVMAGVSFLALLGLAFTLLIKLGPVAKTVIPFAIMVLSLAVYAIGRSWMKQYAFRHYNWCLTVVSVLSLLTLYLAGNYYVVRELSNTMFDLQLEEGQSIPGALFFWIYTTVIPLVYLYLGIRKKDAILLRTGMILLAAIVFTIRYYHSVMPLETAMVLGGLVLTTGAWALIRYLKTHPHGFTYVEPDEPSLADKLKVESLIIAQTYTPGAHTPSNTTDFGGGTGGGGGASGDY</sequence>
<dbReference type="EMBL" id="JAGTXB010000002">
    <property type="protein sequence ID" value="MBS0026955.1"/>
    <property type="molecule type" value="Genomic_DNA"/>
</dbReference>
<gene>
    <name evidence="3" type="ORF">KE626_06520</name>
</gene>
<feature type="transmembrane region" description="Helical" evidence="2">
    <location>
        <begin position="52"/>
        <end position="77"/>
    </location>
</feature>
<feature type="transmembrane region" description="Helical" evidence="2">
    <location>
        <begin position="187"/>
        <end position="203"/>
    </location>
</feature>
<feature type="transmembrane region" description="Helical" evidence="2">
    <location>
        <begin position="164"/>
        <end position="181"/>
    </location>
</feature>
<keyword evidence="4" id="KW-1185">Reference proteome</keyword>
<evidence type="ECO:0000313" key="4">
    <source>
        <dbReference type="Proteomes" id="UP000676386"/>
    </source>
</evidence>
<feature type="region of interest" description="Disordered" evidence="1">
    <location>
        <begin position="367"/>
        <end position="391"/>
    </location>
</feature>
<keyword evidence="2" id="KW-1133">Transmembrane helix</keyword>
<feature type="transmembrane region" description="Helical" evidence="2">
    <location>
        <begin position="284"/>
        <end position="304"/>
    </location>
</feature>
<keyword evidence="2" id="KW-0812">Transmembrane</keyword>
<keyword evidence="2" id="KW-0472">Membrane</keyword>
<feature type="compositionally biased region" description="Gly residues" evidence="1">
    <location>
        <begin position="377"/>
        <end position="391"/>
    </location>
</feature>
<feature type="transmembrane region" description="Helical" evidence="2">
    <location>
        <begin position="310"/>
        <end position="329"/>
    </location>
</feature>
<feature type="transmembrane region" description="Helical" evidence="2">
    <location>
        <begin position="215"/>
        <end position="237"/>
    </location>
</feature>
<organism evidence="3 4">
    <name type="scientific">Chitinophaga hostae</name>
    <dbReference type="NCBI Taxonomy" id="2831022"/>
    <lineage>
        <taxon>Bacteria</taxon>
        <taxon>Pseudomonadati</taxon>
        <taxon>Bacteroidota</taxon>
        <taxon>Chitinophagia</taxon>
        <taxon>Chitinophagales</taxon>
        <taxon>Chitinophagaceae</taxon>
        <taxon>Chitinophaga</taxon>
    </lineage>
</organism>
<feature type="transmembrane region" description="Helical" evidence="2">
    <location>
        <begin position="257"/>
        <end position="277"/>
    </location>
</feature>
<dbReference type="Proteomes" id="UP000676386">
    <property type="component" value="Unassembled WGS sequence"/>
</dbReference>
<reference evidence="3 4" key="1">
    <citation type="submission" date="2021-04" db="EMBL/GenBank/DDBJ databases">
        <title>Chitinophaga sp. nov., isolated from the rhizosphere soil.</title>
        <authorList>
            <person name="He S."/>
        </authorList>
    </citation>
    <scope>NUCLEOTIDE SEQUENCE [LARGE SCALE GENOMIC DNA]</scope>
    <source>
        <strain evidence="3 4">2R12</strain>
    </source>
</reference>
<name>A0ABS5IVM6_9BACT</name>
<evidence type="ECO:0000256" key="2">
    <source>
        <dbReference type="SAM" id="Phobius"/>
    </source>
</evidence>
<feature type="compositionally biased region" description="Polar residues" evidence="1">
    <location>
        <begin position="367"/>
        <end position="376"/>
    </location>
</feature>
<feature type="transmembrane region" description="Helical" evidence="2">
    <location>
        <begin position="138"/>
        <end position="157"/>
    </location>
</feature>
<dbReference type="RefSeq" id="WP_211972047.1">
    <property type="nucleotide sequence ID" value="NZ_CBFHAM010000064.1"/>
</dbReference>
<comment type="caution">
    <text evidence="3">The sequence shown here is derived from an EMBL/GenBank/DDBJ whole genome shotgun (WGS) entry which is preliminary data.</text>
</comment>
<feature type="transmembrane region" description="Helical" evidence="2">
    <location>
        <begin position="83"/>
        <end position="102"/>
    </location>
</feature>
<proteinExistence type="predicted"/>